<evidence type="ECO:0000313" key="12">
    <source>
        <dbReference type="Proteomes" id="UP000831880"/>
    </source>
</evidence>
<protein>
    <submittedName>
        <fullName evidence="11">Na+/H+ antiporter NhaC</fullName>
    </submittedName>
</protein>
<dbReference type="Proteomes" id="UP000831880">
    <property type="component" value="Chromosome"/>
</dbReference>
<evidence type="ECO:0000259" key="10">
    <source>
        <dbReference type="Pfam" id="PF03553"/>
    </source>
</evidence>
<feature type="transmembrane region" description="Helical" evidence="9">
    <location>
        <begin position="429"/>
        <end position="448"/>
    </location>
</feature>
<evidence type="ECO:0000256" key="3">
    <source>
        <dbReference type="ARBA" id="ARBA00022449"/>
    </source>
</evidence>
<dbReference type="NCBIfam" id="TIGR00931">
    <property type="entry name" value="antiport_nhaC"/>
    <property type="match status" value="1"/>
</dbReference>
<feature type="transmembrane region" description="Helical" evidence="9">
    <location>
        <begin position="312"/>
        <end position="339"/>
    </location>
</feature>
<dbReference type="InterPro" id="IPR018461">
    <property type="entry name" value="Na/H_Antiport_NhaC-like_C"/>
</dbReference>
<evidence type="ECO:0000256" key="1">
    <source>
        <dbReference type="ARBA" id="ARBA00004651"/>
    </source>
</evidence>
<keyword evidence="5 9" id="KW-0812">Transmembrane</keyword>
<gene>
    <name evidence="11" type="primary">nhaC</name>
    <name evidence="11" type="ORF">MUO14_16395</name>
</gene>
<feature type="transmembrane region" description="Helical" evidence="9">
    <location>
        <begin position="260"/>
        <end position="283"/>
    </location>
</feature>
<accession>A0ABY4GVK6</accession>
<sequence>MKKRKPSFLVSSLIILFIIAILGVSILVYGAAPHIPIVLAAIIVALYGLKLGYKWKELEQAMTKGVSYGIPAILILSLIGILVGVWVLNGTVQTITYYGLQVLSPSIFLVTAVIITAVVAIMTGSSWSAISTIGIALMGVAYGMSISPNITAGAIVCGAMFGDKLSPLSDTTNLAAATAKVDIFQHIKHMLWTTVPSLLITLAIFAFIGFTSDRSAADTGKVDAMMTTLNNEFMLTPIALISPLLIIFLAFRKVSPIPSLIIGLVAAVLTSFYTVSGVSFGTIMNTAHFGYTAETGDEAIDSLLSLGGLDSMLFGVSLILMALSFGGIIREIGLAHAIIDGMRSFLRSRGNVISSTVLSCLGINVVVGEQYLSIILPGQMLEESYEEANLHPKNMSRTLEDAGTLIHPLIPWGVTGAFIMTTLNVGVGYIPFSFICFISPIIAIIYGYSGFTLTPMGKEKLVHIDEKQAASGSAKNG</sequence>
<evidence type="ECO:0000256" key="9">
    <source>
        <dbReference type="SAM" id="Phobius"/>
    </source>
</evidence>
<dbReference type="InterPro" id="IPR004770">
    <property type="entry name" value="Na/H_antiport_NhaC"/>
</dbReference>
<evidence type="ECO:0000256" key="6">
    <source>
        <dbReference type="ARBA" id="ARBA00022989"/>
    </source>
</evidence>
<evidence type="ECO:0000256" key="2">
    <source>
        <dbReference type="ARBA" id="ARBA00022448"/>
    </source>
</evidence>
<comment type="similarity">
    <text evidence="8">Belongs to the NhaC Na(+)/H(+) (TC 2.A.35) antiporter family.</text>
</comment>
<feature type="transmembrane region" description="Helical" evidence="9">
    <location>
        <begin position="7"/>
        <end position="29"/>
    </location>
</feature>
<feature type="transmembrane region" description="Helical" evidence="9">
    <location>
        <begin position="65"/>
        <end position="87"/>
    </location>
</feature>
<feature type="domain" description="Na+/H+ antiporter NhaC-like C-terminal" evidence="10">
    <location>
        <begin position="158"/>
        <end position="451"/>
    </location>
</feature>
<evidence type="ECO:0000256" key="8">
    <source>
        <dbReference type="ARBA" id="ARBA00038435"/>
    </source>
</evidence>
<evidence type="ECO:0000256" key="7">
    <source>
        <dbReference type="ARBA" id="ARBA00023136"/>
    </source>
</evidence>
<feature type="transmembrane region" description="Helical" evidence="9">
    <location>
        <begin position="107"/>
        <end position="140"/>
    </location>
</feature>
<feature type="transmembrane region" description="Helical" evidence="9">
    <location>
        <begin position="190"/>
        <end position="210"/>
    </location>
</feature>
<feature type="transmembrane region" description="Helical" evidence="9">
    <location>
        <begin position="233"/>
        <end position="251"/>
    </location>
</feature>
<dbReference type="PANTHER" id="PTHR33451:SF3">
    <property type="entry name" value="MALATE-2H(+)_NA(+)-LACTATE ANTIPORTER"/>
    <property type="match status" value="1"/>
</dbReference>
<evidence type="ECO:0000256" key="4">
    <source>
        <dbReference type="ARBA" id="ARBA00022475"/>
    </source>
</evidence>
<keyword evidence="2" id="KW-0813">Transport</keyword>
<feature type="transmembrane region" description="Helical" evidence="9">
    <location>
        <begin position="402"/>
        <end position="423"/>
    </location>
</feature>
<keyword evidence="4" id="KW-1003">Cell membrane</keyword>
<keyword evidence="7 9" id="KW-0472">Membrane</keyword>
<evidence type="ECO:0000256" key="5">
    <source>
        <dbReference type="ARBA" id="ARBA00022692"/>
    </source>
</evidence>
<evidence type="ECO:0000313" key="11">
    <source>
        <dbReference type="EMBL" id="UOQ92064.1"/>
    </source>
</evidence>
<keyword evidence="3" id="KW-0050">Antiport</keyword>
<reference evidence="11 12" key="1">
    <citation type="submission" date="2022-04" db="EMBL/GenBank/DDBJ databases">
        <title>Halobacillus sp. isolated from saltern.</title>
        <authorList>
            <person name="Won M."/>
            <person name="Lee C.-M."/>
            <person name="Woen H.-Y."/>
            <person name="Kwon S.-W."/>
        </authorList>
    </citation>
    <scope>NUCLEOTIDE SEQUENCE [LARGE SCALE GENOMIC DNA]</scope>
    <source>
        <strain evidence="11 12">SSTM10-2</strain>
    </source>
</reference>
<keyword evidence="6 9" id="KW-1133">Transmembrane helix</keyword>
<feature type="transmembrane region" description="Helical" evidence="9">
    <location>
        <begin position="35"/>
        <end position="53"/>
    </location>
</feature>
<dbReference type="Pfam" id="PF03553">
    <property type="entry name" value="Na_H_antiporter"/>
    <property type="match status" value="1"/>
</dbReference>
<name>A0ABY4GVK6_9BACI</name>
<organism evidence="11 12">
    <name type="scientific">Halobacillus shinanisalinarum</name>
    <dbReference type="NCBI Taxonomy" id="2932258"/>
    <lineage>
        <taxon>Bacteria</taxon>
        <taxon>Bacillati</taxon>
        <taxon>Bacillota</taxon>
        <taxon>Bacilli</taxon>
        <taxon>Bacillales</taxon>
        <taxon>Bacillaceae</taxon>
        <taxon>Halobacillus</taxon>
    </lineage>
</organism>
<keyword evidence="12" id="KW-1185">Reference proteome</keyword>
<proteinExistence type="inferred from homology"/>
<dbReference type="InterPro" id="IPR052180">
    <property type="entry name" value="NhaC_Na-H+_Antiporter"/>
</dbReference>
<comment type="subcellular location">
    <subcellularLocation>
        <location evidence="1">Cell membrane</location>
        <topology evidence="1">Multi-pass membrane protein</topology>
    </subcellularLocation>
</comment>
<dbReference type="RefSeq" id="WP_244751675.1">
    <property type="nucleotide sequence ID" value="NZ_CP095074.1"/>
</dbReference>
<dbReference type="PANTHER" id="PTHR33451">
    <property type="entry name" value="MALATE-2H(+)/NA(+)-LACTATE ANTIPORTER"/>
    <property type="match status" value="1"/>
</dbReference>
<dbReference type="EMBL" id="CP095074">
    <property type="protein sequence ID" value="UOQ92064.1"/>
    <property type="molecule type" value="Genomic_DNA"/>
</dbReference>